<dbReference type="PANTHER" id="PTHR24367:SF17">
    <property type="entry name" value="LEUCINE-RICH GLIOMA-INACTIVATED PROTEIN 1"/>
    <property type="match status" value="1"/>
</dbReference>
<dbReference type="OMA" id="YWETAKA"/>
<keyword evidence="2" id="KW-0677">Repeat</keyword>
<dbReference type="Ensembl" id="ENSPTXT00000023054.1">
    <property type="protein sequence ID" value="ENSPTXP00000022372.1"/>
    <property type="gene ID" value="ENSPTXG00000015474.1"/>
</dbReference>
<dbReference type="Pfam" id="PF03736">
    <property type="entry name" value="EPTP"/>
    <property type="match status" value="2"/>
</dbReference>
<accession>A0A670ZHT6</accession>
<dbReference type="PANTHER" id="PTHR24367">
    <property type="entry name" value="LEUCINE-RICH REPEAT-CONTAINING PROTEIN"/>
    <property type="match status" value="1"/>
</dbReference>
<dbReference type="InterPro" id="IPR005492">
    <property type="entry name" value="EPTP"/>
</dbReference>
<organism evidence="4 5">
    <name type="scientific">Pseudonaja textilis</name>
    <name type="common">Eastern brown snake</name>
    <dbReference type="NCBI Taxonomy" id="8673"/>
    <lineage>
        <taxon>Eukaryota</taxon>
        <taxon>Metazoa</taxon>
        <taxon>Chordata</taxon>
        <taxon>Craniata</taxon>
        <taxon>Vertebrata</taxon>
        <taxon>Euteleostomi</taxon>
        <taxon>Lepidosauria</taxon>
        <taxon>Squamata</taxon>
        <taxon>Bifurcata</taxon>
        <taxon>Unidentata</taxon>
        <taxon>Episquamata</taxon>
        <taxon>Toxicofera</taxon>
        <taxon>Serpentes</taxon>
        <taxon>Colubroidea</taxon>
        <taxon>Elapidae</taxon>
        <taxon>Hydrophiinae</taxon>
        <taxon>Pseudonaja</taxon>
    </lineage>
</organism>
<dbReference type="PROSITE" id="PS50912">
    <property type="entry name" value="EAR"/>
    <property type="match status" value="2"/>
</dbReference>
<sequence length="100" mass="11674">MKWTGSKFLDLQRMPSRGSMVFQPLQIKNYQYAILGSDYSFTQVYFWDAGKAKFIKFQELNIQAPRSFTHVFVDKQDFLFASSFKGTTVIYKHIIIDLSA</sequence>
<dbReference type="GO" id="GO:0005615">
    <property type="term" value="C:extracellular space"/>
    <property type="evidence" value="ECO:0007669"/>
    <property type="project" value="TreeGrafter"/>
</dbReference>
<dbReference type="InterPro" id="IPR051295">
    <property type="entry name" value="LGI_related"/>
</dbReference>
<keyword evidence="5" id="KW-1185">Reference proteome</keyword>
<dbReference type="Proteomes" id="UP000472273">
    <property type="component" value="Unplaced"/>
</dbReference>
<evidence type="ECO:0000313" key="5">
    <source>
        <dbReference type="Proteomes" id="UP000472273"/>
    </source>
</evidence>
<proteinExistence type="predicted"/>
<evidence type="ECO:0000256" key="3">
    <source>
        <dbReference type="ARBA" id="ARBA00023180"/>
    </source>
</evidence>
<evidence type="ECO:0000313" key="4">
    <source>
        <dbReference type="Ensembl" id="ENSPTXP00000022372.1"/>
    </source>
</evidence>
<keyword evidence="3" id="KW-0325">Glycoprotein</keyword>
<evidence type="ECO:0000256" key="1">
    <source>
        <dbReference type="ARBA" id="ARBA00022729"/>
    </source>
</evidence>
<name>A0A670ZHT6_PSETE</name>
<reference evidence="4" key="2">
    <citation type="submission" date="2025-09" db="UniProtKB">
        <authorList>
            <consortium name="Ensembl"/>
        </authorList>
    </citation>
    <scope>IDENTIFICATION</scope>
</reference>
<dbReference type="AlphaFoldDB" id="A0A670ZHT6"/>
<keyword evidence="1" id="KW-0732">Signal</keyword>
<dbReference type="GeneTree" id="ENSGT00940000159793"/>
<evidence type="ECO:0000256" key="2">
    <source>
        <dbReference type="ARBA" id="ARBA00022737"/>
    </source>
</evidence>
<protein>
    <submittedName>
        <fullName evidence="4">Uncharacterized protein</fullName>
    </submittedName>
</protein>
<dbReference type="InterPro" id="IPR009039">
    <property type="entry name" value="EAR"/>
</dbReference>
<reference evidence="4" key="1">
    <citation type="submission" date="2025-08" db="UniProtKB">
        <authorList>
            <consortium name="Ensembl"/>
        </authorList>
    </citation>
    <scope>IDENTIFICATION</scope>
</reference>